<feature type="region of interest" description="Disordered" evidence="5">
    <location>
        <begin position="220"/>
        <end position="246"/>
    </location>
</feature>
<dbReference type="InterPro" id="IPR020097">
    <property type="entry name" value="PsdUridine_synth_TruA_a/b_dom"/>
</dbReference>
<evidence type="ECO:0000256" key="4">
    <source>
        <dbReference type="RuleBase" id="RU003792"/>
    </source>
</evidence>
<evidence type="ECO:0000256" key="1">
    <source>
        <dbReference type="ARBA" id="ARBA00009375"/>
    </source>
</evidence>
<dbReference type="InterPro" id="IPR001406">
    <property type="entry name" value="PsdUridine_synth_TruA"/>
</dbReference>
<evidence type="ECO:0000313" key="8">
    <source>
        <dbReference type="Proteomes" id="UP000677054"/>
    </source>
</evidence>
<organism evidence="7">
    <name type="scientific">Darwinula stevensoni</name>
    <dbReference type="NCBI Taxonomy" id="69355"/>
    <lineage>
        <taxon>Eukaryota</taxon>
        <taxon>Metazoa</taxon>
        <taxon>Ecdysozoa</taxon>
        <taxon>Arthropoda</taxon>
        <taxon>Crustacea</taxon>
        <taxon>Oligostraca</taxon>
        <taxon>Ostracoda</taxon>
        <taxon>Podocopa</taxon>
        <taxon>Podocopida</taxon>
        <taxon>Darwinulocopina</taxon>
        <taxon>Darwinuloidea</taxon>
        <taxon>Darwinulidae</taxon>
        <taxon>Darwinula</taxon>
    </lineage>
</organism>
<dbReference type="EMBL" id="CAJPEV010000564">
    <property type="protein sequence ID" value="CAG0886493.1"/>
    <property type="molecule type" value="Genomic_DNA"/>
</dbReference>
<sequence length="246" mass="27625">MVRYLAYFGYIGTYLRGIPKVKPGMSAPDYNSVQGLMEQGLLRLQPVNEPHFYASSRTDQGVHALCSTGHFDLEKANPEHEVHPDIITFSLNKYFDSVVRQIRKEIQIYGKKGTVRMIHEVSLSPGQPFLVTPMDPFYDTCDYWNVKVKATGFLYKQVRRMVGTLVAVGKGKIGEEDVKALIDVASSDAWPSSIITAPPGGLYLVNVEYDPASFETGWSPKYGPMDANMEEESDEQDLEDEESSKR</sequence>
<keyword evidence="2 4" id="KW-0819">tRNA processing</keyword>
<gene>
    <name evidence="7" type="ORF">DSTB1V02_LOCUS4010</name>
</gene>
<dbReference type="InterPro" id="IPR020095">
    <property type="entry name" value="PsdUridine_synth_TruA_C"/>
</dbReference>
<reference evidence="7" key="1">
    <citation type="submission" date="2020-11" db="EMBL/GenBank/DDBJ databases">
        <authorList>
            <person name="Tran Van P."/>
        </authorList>
    </citation>
    <scope>NUCLEOTIDE SEQUENCE</scope>
</reference>
<dbReference type="Pfam" id="PF01416">
    <property type="entry name" value="PseudoU_synth_1"/>
    <property type="match status" value="1"/>
</dbReference>
<evidence type="ECO:0000259" key="6">
    <source>
        <dbReference type="Pfam" id="PF01416"/>
    </source>
</evidence>
<dbReference type="OrthoDB" id="10252009at2759"/>
<feature type="domain" description="Pseudouridine synthase I TruA alpha/beta" evidence="6">
    <location>
        <begin position="111"/>
        <end position="210"/>
    </location>
</feature>
<dbReference type="Proteomes" id="UP000677054">
    <property type="component" value="Unassembled WGS sequence"/>
</dbReference>
<dbReference type="EMBL" id="LR900081">
    <property type="protein sequence ID" value="CAD7244108.1"/>
    <property type="molecule type" value="Genomic_DNA"/>
</dbReference>
<protein>
    <recommendedName>
        <fullName evidence="4">tRNA pseudouridine synthase</fullName>
        <ecNumber evidence="4">5.4.99.12</ecNumber>
    </recommendedName>
</protein>
<dbReference type="PANTHER" id="PTHR11142">
    <property type="entry name" value="PSEUDOURIDYLATE SYNTHASE"/>
    <property type="match status" value="1"/>
</dbReference>
<name>A0A7R8X4W5_9CRUS</name>
<dbReference type="AlphaFoldDB" id="A0A7R8X4W5"/>
<feature type="compositionally biased region" description="Acidic residues" evidence="5">
    <location>
        <begin position="228"/>
        <end position="246"/>
    </location>
</feature>
<dbReference type="GO" id="GO:0031119">
    <property type="term" value="P:tRNA pseudouridine synthesis"/>
    <property type="evidence" value="ECO:0007669"/>
    <property type="project" value="TreeGrafter"/>
</dbReference>
<accession>A0A7R8X4W5</accession>
<evidence type="ECO:0000256" key="3">
    <source>
        <dbReference type="ARBA" id="ARBA00023235"/>
    </source>
</evidence>
<dbReference type="Gene3D" id="3.30.70.660">
    <property type="entry name" value="Pseudouridine synthase I, catalytic domain, C-terminal subdomain"/>
    <property type="match status" value="1"/>
</dbReference>
<evidence type="ECO:0000313" key="7">
    <source>
        <dbReference type="EMBL" id="CAD7244108.1"/>
    </source>
</evidence>
<dbReference type="EC" id="5.4.99.12" evidence="4"/>
<keyword evidence="8" id="KW-1185">Reference proteome</keyword>
<dbReference type="SUPFAM" id="SSF55120">
    <property type="entry name" value="Pseudouridine synthase"/>
    <property type="match status" value="1"/>
</dbReference>
<proteinExistence type="inferred from homology"/>
<dbReference type="InterPro" id="IPR020103">
    <property type="entry name" value="PsdUridine_synth_cat_dom_sf"/>
</dbReference>
<evidence type="ECO:0000256" key="2">
    <source>
        <dbReference type="ARBA" id="ARBA00022694"/>
    </source>
</evidence>
<keyword evidence="3 4" id="KW-0413">Isomerase</keyword>
<evidence type="ECO:0000256" key="5">
    <source>
        <dbReference type="SAM" id="MobiDB-lite"/>
    </source>
</evidence>
<dbReference type="GO" id="GO:0160147">
    <property type="term" value="F:tRNA pseudouridine(38-40) synthase activity"/>
    <property type="evidence" value="ECO:0007669"/>
    <property type="project" value="UniProtKB-EC"/>
</dbReference>
<comment type="similarity">
    <text evidence="1 4">Belongs to the tRNA pseudouridine synthase TruA family.</text>
</comment>
<dbReference type="PANTHER" id="PTHR11142:SF0">
    <property type="entry name" value="TRNA PSEUDOURIDINE SYNTHASE-LIKE 1"/>
    <property type="match status" value="1"/>
</dbReference>
<dbReference type="GO" id="GO:0003723">
    <property type="term" value="F:RNA binding"/>
    <property type="evidence" value="ECO:0007669"/>
    <property type="project" value="InterPro"/>
</dbReference>
<comment type="catalytic activity">
    <reaction evidence="4">
        <text>uridine(38/39/40) in tRNA = pseudouridine(38/39/40) in tRNA</text>
        <dbReference type="Rhea" id="RHEA:22376"/>
        <dbReference type="Rhea" id="RHEA-COMP:10085"/>
        <dbReference type="Rhea" id="RHEA-COMP:10087"/>
        <dbReference type="ChEBI" id="CHEBI:65314"/>
        <dbReference type="ChEBI" id="CHEBI:65315"/>
        <dbReference type="EC" id="5.4.99.12"/>
    </reaction>
</comment>